<protein>
    <submittedName>
        <fullName evidence="1">Uncharacterized protein</fullName>
    </submittedName>
</protein>
<proteinExistence type="predicted"/>
<dbReference type="AlphaFoldDB" id="A0AAE1ATA0"/>
<sequence>MSYNAVDFRLTRRRSYLDPEIGQARGYVSTIVLSYHTYHTGKGHIWTEMVKQRYGKRHIWTQRWLTGLSSIVLCPYHRKGHILDSDNKQRDSTIVLSYTYHTGKGHIWTVMAMQNSTGAVSYPMRKDHIWTEMAKQQQYYSAVSYHAGKGQYLDRGNPSYEELQYYSAVSYHIGKGHIWIEVVKQGY</sequence>
<accession>A0AAE1ATA0</accession>
<dbReference type="Proteomes" id="UP001283361">
    <property type="component" value="Unassembled WGS sequence"/>
</dbReference>
<dbReference type="EMBL" id="JAWDGP010001246">
    <property type="protein sequence ID" value="KAK3793443.1"/>
    <property type="molecule type" value="Genomic_DNA"/>
</dbReference>
<evidence type="ECO:0000313" key="2">
    <source>
        <dbReference type="Proteomes" id="UP001283361"/>
    </source>
</evidence>
<evidence type="ECO:0000313" key="1">
    <source>
        <dbReference type="EMBL" id="KAK3793443.1"/>
    </source>
</evidence>
<reference evidence="1" key="1">
    <citation type="journal article" date="2023" name="G3 (Bethesda)">
        <title>A reference genome for the long-term kleptoplast-retaining sea slug Elysia crispata morphotype clarki.</title>
        <authorList>
            <person name="Eastman K.E."/>
            <person name="Pendleton A.L."/>
            <person name="Shaikh M.A."/>
            <person name="Suttiyut T."/>
            <person name="Ogas R."/>
            <person name="Tomko P."/>
            <person name="Gavelis G."/>
            <person name="Widhalm J.R."/>
            <person name="Wisecaver J.H."/>
        </authorList>
    </citation>
    <scope>NUCLEOTIDE SEQUENCE</scope>
    <source>
        <strain evidence="1">ECLA1</strain>
    </source>
</reference>
<gene>
    <name evidence="1" type="ORF">RRG08_018617</name>
</gene>
<name>A0AAE1ATA0_9GAST</name>
<keyword evidence="2" id="KW-1185">Reference proteome</keyword>
<organism evidence="1 2">
    <name type="scientific">Elysia crispata</name>
    <name type="common">lettuce slug</name>
    <dbReference type="NCBI Taxonomy" id="231223"/>
    <lineage>
        <taxon>Eukaryota</taxon>
        <taxon>Metazoa</taxon>
        <taxon>Spiralia</taxon>
        <taxon>Lophotrochozoa</taxon>
        <taxon>Mollusca</taxon>
        <taxon>Gastropoda</taxon>
        <taxon>Heterobranchia</taxon>
        <taxon>Euthyneura</taxon>
        <taxon>Panpulmonata</taxon>
        <taxon>Sacoglossa</taxon>
        <taxon>Placobranchoidea</taxon>
        <taxon>Plakobranchidae</taxon>
        <taxon>Elysia</taxon>
    </lineage>
</organism>
<comment type="caution">
    <text evidence="1">The sequence shown here is derived from an EMBL/GenBank/DDBJ whole genome shotgun (WGS) entry which is preliminary data.</text>
</comment>